<gene>
    <name evidence="3" type="ORF">Pcinc_030192</name>
</gene>
<evidence type="ECO:0000256" key="1">
    <source>
        <dbReference type="SAM" id="MobiDB-lite"/>
    </source>
</evidence>
<accession>A0AAE1EZA2</accession>
<feature type="region of interest" description="Disordered" evidence="1">
    <location>
        <begin position="75"/>
        <end position="105"/>
    </location>
</feature>
<evidence type="ECO:0000256" key="2">
    <source>
        <dbReference type="SAM" id="SignalP"/>
    </source>
</evidence>
<feature type="chain" id="PRO_5042110995" evidence="2">
    <location>
        <begin position="24"/>
        <end position="162"/>
    </location>
</feature>
<reference evidence="3" key="1">
    <citation type="submission" date="2023-10" db="EMBL/GenBank/DDBJ databases">
        <title>Genome assemblies of two species of porcelain crab, Petrolisthes cinctipes and Petrolisthes manimaculis (Anomura: Porcellanidae).</title>
        <authorList>
            <person name="Angst P."/>
        </authorList>
    </citation>
    <scope>NUCLEOTIDE SEQUENCE</scope>
    <source>
        <strain evidence="3">PB745_01</strain>
        <tissue evidence="3">Gill</tissue>
    </source>
</reference>
<comment type="caution">
    <text evidence="3">The sequence shown here is derived from an EMBL/GenBank/DDBJ whole genome shotgun (WGS) entry which is preliminary data.</text>
</comment>
<name>A0AAE1EZA2_PETCI</name>
<protein>
    <submittedName>
        <fullName evidence="3">Uncharacterized protein</fullName>
    </submittedName>
</protein>
<dbReference type="EMBL" id="JAWQEG010003873">
    <property type="protein sequence ID" value="KAK3864091.1"/>
    <property type="molecule type" value="Genomic_DNA"/>
</dbReference>
<keyword evidence="4" id="KW-1185">Reference proteome</keyword>
<feature type="compositionally biased region" description="Low complexity" evidence="1">
    <location>
        <begin position="84"/>
        <end position="99"/>
    </location>
</feature>
<evidence type="ECO:0000313" key="3">
    <source>
        <dbReference type="EMBL" id="KAK3864091.1"/>
    </source>
</evidence>
<organism evidence="3 4">
    <name type="scientific">Petrolisthes cinctipes</name>
    <name type="common">Flat porcelain crab</name>
    <dbReference type="NCBI Taxonomy" id="88211"/>
    <lineage>
        <taxon>Eukaryota</taxon>
        <taxon>Metazoa</taxon>
        <taxon>Ecdysozoa</taxon>
        <taxon>Arthropoda</taxon>
        <taxon>Crustacea</taxon>
        <taxon>Multicrustacea</taxon>
        <taxon>Malacostraca</taxon>
        <taxon>Eumalacostraca</taxon>
        <taxon>Eucarida</taxon>
        <taxon>Decapoda</taxon>
        <taxon>Pleocyemata</taxon>
        <taxon>Anomura</taxon>
        <taxon>Galatheoidea</taxon>
        <taxon>Porcellanidae</taxon>
        <taxon>Petrolisthes</taxon>
    </lineage>
</organism>
<dbReference type="Proteomes" id="UP001286313">
    <property type="component" value="Unassembled WGS sequence"/>
</dbReference>
<feature type="signal peptide" evidence="2">
    <location>
        <begin position="1"/>
        <end position="23"/>
    </location>
</feature>
<evidence type="ECO:0000313" key="4">
    <source>
        <dbReference type="Proteomes" id="UP001286313"/>
    </source>
</evidence>
<sequence length="162" mass="16732">MFGGMLQFAVVVVMVLVPHFNGAYDVRIGEERFNQLVLMRELPCPMIQIEDLSIPPVVLPQFKCCGGVGHSGVGGDSGDGVGRSGSVVDGDGRSGSVVDGDGRSGSGGGGVALCGACSHRGGGGQCKQLVDRVKGQRWYRGCVCKQPSRSRVTVINPGGPQS</sequence>
<dbReference type="AlphaFoldDB" id="A0AAE1EZA2"/>
<proteinExistence type="predicted"/>
<keyword evidence="2" id="KW-0732">Signal</keyword>